<gene>
    <name evidence="2" type="ORF">PG991_004418</name>
</gene>
<evidence type="ECO:0000313" key="3">
    <source>
        <dbReference type="Proteomes" id="UP001396898"/>
    </source>
</evidence>
<comment type="caution">
    <text evidence="2">The sequence shown here is derived from an EMBL/GenBank/DDBJ whole genome shotgun (WGS) entry which is preliminary data.</text>
</comment>
<reference evidence="2 3" key="1">
    <citation type="submission" date="2023-01" db="EMBL/GenBank/DDBJ databases">
        <title>Analysis of 21 Apiospora genomes using comparative genomics revels a genus with tremendous synthesis potential of carbohydrate active enzymes and secondary metabolites.</title>
        <authorList>
            <person name="Sorensen T."/>
        </authorList>
    </citation>
    <scope>NUCLEOTIDE SEQUENCE [LARGE SCALE GENOMIC DNA]</scope>
    <source>
        <strain evidence="2 3">CBS 20057</strain>
    </source>
</reference>
<feature type="compositionally biased region" description="Acidic residues" evidence="1">
    <location>
        <begin position="144"/>
        <end position="159"/>
    </location>
</feature>
<evidence type="ECO:0000256" key="1">
    <source>
        <dbReference type="SAM" id="MobiDB-lite"/>
    </source>
</evidence>
<protein>
    <submittedName>
        <fullName evidence="2">Uncharacterized protein</fullName>
    </submittedName>
</protein>
<accession>A0ABR1S699</accession>
<sequence length="599" mass="67546">MFSRVNDPAMLSRVHDPTRARLRRDIRDAVDEIGSVDNCNVFATIEKPETCTSPPGLRQRLRDALALWFSIGAAGGLDTNTVVYDFGDYKSGQALALGALSPGGETTQFHCLRNVAEELNCEVFLIKLKRKDTGAQNYGYDYGDMPEYEGSEDESENESPPDHGVGYNITERTWTAEVLVDWRNGFKFDDYPLTGDVVVQDEFDMEEYDDDVDEEMEDVWEGDRMILRWFTSTAALIVSKAALLEFLSELSFHDNSSSSCSQLVSYMAAKCHDPEHGQRHLYDLFRLCSELSSGPNQLQSLDEATIIEVLQLCIRHKRAQLFDLISSNISITLSPAGFFPWAGENLRNVEIPIGALIPAIRRSLPNTHRCGDWYAYIVSLRPLDDGAPQELREFAQAALSEAALFCSRGEVFEADGELLVSIAYRYKDFAWLLDEIAPIVQQRAADFAFAAVFCWALYDAATRGELPMDESLELLRSLVVNIHESFDILQLVSVPVYCERETQAVYNGTPLPPPPVSYETLINTIRLMIAIKPEDDVRKFLAKITEQVKLVDWRDFTELFLPFVNGLLGLAELHSADLRDSPYASLAREIVMEYWQQQA</sequence>
<name>A0ABR1S699_9PEZI</name>
<dbReference type="Proteomes" id="UP001396898">
    <property type="component" value="Unassembled WGS sequence"/>
</dbReference>
<organism evidence="2 3">
    <name type="scientific">Apiospora marii</name>
    <dbReference type="NCBI Taxonomy" id="335849"/>
    <lineage>
        <taxon>Eukaryota</taxon>
        <taxon>Fungi</taxon>
        <taxon>Dikarya</taxon>
        <taxon>Ascomycota</taxon>
        <taxon>Pezizomycotina</taxon>
        <taxon>Sordariomycetes</taxon>
        <taxon>Xylariomycetidae</taxon>
        <taxon>Amphisphaeriales</taxon>
        <taxon>Apiosporaceae</taxon>
        <taxon>Apiospora</taxon>
    </lineage>
</organism>
<keyword evidence="3" id="KW-1185">Reference proteome</keyword>
<proteinExistence type="predicted"/>
<dbReference type="EMBL" id="JAQQWI010000007">
    <property type="protein sequence ID" value="KAK8027362.1"/>
    <property type="molecule type" value="Genomic_DNA"/>
</dbReference>
<evidence type="ECO:0000313" key="2">
    <source>
        <dbReference type="EMBL" id="KAK8027362.1"/>
    </source>
</evidence>
<feature type="region of interest" description="Disordered" evidence="1">
    <location>
        <begin position="143"/>
        <end position="167"/>
    </location>
</feature>